<sequence>MSINDARSSKITLGRNEWDATGTVANRYPLSGVEGDLEGIPSAVIPDMFKYCTTIQPCRVLHLERQQESPGFTPVEQISEWITDSSGDARKSEPQNEKGDGRTPPMESKIVTFDRTHEFASTSHAAPAFTSRLDMPVGLSRQQTGLPHSRNTPYRVSPIFALAPLAVFSMSQSNIFNFSNIMLYHSGSEATGITDSYLEPAYRFDNFEGGFEDFLLPSPFQGSHIPEQDINSIPQPLGVTDYLQEGPLGLSNAAWSDLSQSAAHATPFPGPYPYCRSEPQQEQGNGKVAPKRVPRAGNRSAKRGEKPFVRKVRIDRVTGKVVYQGMR</sequence>
<protein>
    <submittedName>
        <fullName evidence="2">Uncharacterized protein</fullName>
    </submittedName>
</protein>
<organism evidence="2">
    <name type="scientific">Psilocybe cubensis</name>
    <name type="common">Psychedelic mushroom</name>
    <name type="synonym">Stropharia cubensis</name>
    <dbReference type="NCBI Taxonomy" id="181762"/>
    <lineage>
        <taxon>Eukaryota</taxon>
        <taxon>Fungi</taxon>
        <taxon>Dikarya</taxon>
        <taxon>Basidiomycota</taxon>
        <taxon>Agaricomycotina</taxon>
        <taxon>Agaricomycetes</taxon>
        <taxon>Agaricomycetidae</taxon>
        <taxon>Agaricales</taxon>
        <taxon>Agaricineae</taxon>
        <taxon>Strophariaceae</taxon>
        <taxon>Psilocybe</taxon>
    </lineage>
</organism>
<gene>
    <name evidence="2" type="ORF">JR316_004166</name>
</gene>
<dbReference type="AlphaFoldDB" id="A0A8H7Y1G8"/>
<evidence type="ECO:0000256" key="1">
    <source>
        <dbReference type="SAM" id="MobiDB-lite"/>
    </source>
</evidence>
<proteinExistence type="predicted"/>
<feature type="region of interest" description="Disordered" evidence="1">
    <location>
        <begin position="81"/>
        <end position="106"/>
    </location>
</feature>
<accession>A0A8H7Y1G8</accession>
<name>A0A8H7Y1G8_PSICU</name>
<comment type="caution">
    <text evidence="2">The sequence shown here is derived from an EMBL/GenBank/DDBJ whole genome shotgun (WGS) entry which is preliminary data.</text>
</comment>
<dbReference type="EMBL" id="JAFIQS010000004">
    <property type="protein sequence ID" value="KAG5169786.1"/>
    <property type="molecule type" value="Genomic_DNA"/>
</dbReference>
<feature type="compositionally biased region" description="Basic and acidic residues" evidence="1">
    <location>
        <begin position="87"/>
        <end position="101"/>
    </location>
</feature>
<reference evidence="2" key="1">
    <citation type="submission" date="2021-02" db="EMBL/GenBank/DDBJ databases">
        <title>Psilocybe cubensis genome.</title>
        <authorList>
            <person name="Mckernan K.J."/>
            <person name="Crawford S."/>
            <person name="Trippe A."/>
            <person name="Kane L.T."/>
            <person name="Mclaughlin S."/>
        </authorList>
    </citation>
    <scope>NUCLEOTIDE SEQUENCE [LARGE SCALE GENOMIC DNA]</scope>
    <source>
        <strain evidence="2">MGC-MH-2018</strain>
    </source>
</reference>
<evidence type="ECO:0000313" key="2">
    <source>
        <dbReference type="EMBL" id="KAG5169786.1"/>
    </source>
</evidence>
<feature type="region of interest" description="Disordered" evidence="1">
    <location>
        <begin position="274"/>
        <end position="309"/>
    </location>
</feature>